<evidence type="ECO:0000313" key="14">
    <source>
        <dbReference type="Proteomes" id="UP000272462"/>
    </source>
</evidence>
<dbReference type="InterPro" id="IPR046885">
    <property type="entry name" value="MnmA-like_C"/>
</dbReference>
<evidence type="ECO:0000259" key="12">
    <source>
        <dbReference type="Pfam" id="PF20259"/>
    </source>
</evidence>
<dbReference type="RefSeq" id="WP_121463999.1">
    <property type="nucleotide sequence ID" value="NZ_CP025121.1"/>
</dbReference>
<dbReference type="NCBIfam" id="TIGR00420">
    <property type="entry name" value="trmU"/>
    <property type="match status" value="1"/>
</dbReference>
<dbReference type="GO" id="GO:0005524">
    <property type="term" value="F:ATP binding"/>
    <property type="evidence" value="ECO:0007669"/>
    <property type="project" value="UniProtKB-KW"/>
</dbReference>
<accession>A0A660HMQ8</accession>
<evidence type="ECO:0000259" key="11">
    <source>
        <dbReference type="Pfam" id="PF20258"/>
    </source>
</evidence>
<protein>
    <recommendedName>
        <fullName evidence="10">tRNA-specific 2-thiouridylase MnmA</fullName>
        <ecNumber evidence="10">2.8.1.13</ecNumber>
    </recommendedName>
</protein>
<evidence type="ECO:0000256" key="9">
    <source>
        <dbReference type="ARBA" id="ARBA00056575"/>
    </source>
</evidence>
<comment type="function">
    <text evidence="9 10">Catalyzes the 2-thiolation of uridine at the wobble position (U34) of tRNA, leading to the formation of s(2)U34.</text>
</comment>
<name>A0A660HMQ8_ZIZJU</name>
<dbReference type="PANTHER" id="PTHR11933">
    <property type="entry name" value="TRNA 5-METHYLAMINOMETHYL-2-THIOURIDYLATE -METHYLTRANSFERASE"/>
    <property type="match status" value="1"/>
</dbReference>
<dbReference type="Gene3D" id="2.30.30.280">
    <property type="entry name" value="Adenine nucleotide alpha hydrolases-like domains"/>
    <property type="match status" value="1"/>
</dbReference>
<dbReference type="KEGG" id="pzi:CWO85_01885"/>
<evidence type="ECO:0000313" key="13">
    <source>
        <dbReference type="EMBL" id="AYJ01272.1"/>
    </source>
</evidence>
<feature type="region of interest" description="Interaction with tRNA" evidence="10">
    <location>
        <begin position="320"/>
        <end position="321"/>
    </location>
</feature>
<keyword evidence="4 10" id="KW-0547">Nucleotide-binding</keyword>
<dbReference type="CDD" id="cd01998">
    <property type="entry name" value="MnmA_TRMU-like"/>
    <property type="match status" value="1"/>
</dbReference>
<organism evidence="13 14">
    <name type="scientific">Ziziphus jujuba witches'-broom phytoplasma</name>
    <dbReference type="NCBI Taxonomy" id="135727"/>
    <lineage>
        <taxon>Bacteria</taxon>
        <taxon>Bacillati</taxon>
        <taxon>Mycoplasmatota</taxon>
        <taxon>Mollicutes</taxon>
        <taxon>Acholeplasmatales</taxon>
        <taxon>Acholeplasmataceae</taxon>
        <taxon>Candidatus Phytoplasma</taxon>
        <taxon>16SrV (Elm yellows group)</taxon>
    </lineage>
</organism>
<dbReference type="GO" id="GO:0000049">
    <property type="term" value="F:tRNA binding"/>
    <property type="evidence" value="ECO:0007669"/>
    <property type="project" value="UniProtKB-KW"/>
</dbReference>
<dbReference type="EMBL" id="CP025121">
    <property type="protein sequence ID" value="AYJ01272.1"/>
    <property type="molecule type" value="Genomic_DNA"/>
</dbReference>
<evidence type="ECO:0000256" key="6">
    <source>
        <dbReference type="ARBA" id="ARBA00022884"/>
    </source>
</evidence>
<dbReference type="InterPro" id="IPR023382">
    <property type="entry name" value="MnmA-like_central_sf"/>
</dbReference>
<dbReference type="FunFam" id="2.30.30.280:FF:000001">
    <property type="entry name" value="tRNA-specific 2-thiouridylase MnmA"/>
    <property type="match status" value="1"/>
</dbReference>
<comment type="catalytic activity">
    <reaction evidence="8 10">
        <text>S-sulfanyl-L-cysteinyl-[protein] + uridine(34) in tRNA + AH2 + ATP = 2-thiouridine(34) in tRNA + L-cysteinyl-[protein] + A + AMP + diphosphate + H(+)</text>
        <dbReference type="Rhea" id="RHEA:47032"/>
        <dbReference type="Rhea" id="RHEA-COMP:10131"/>
        <dbReference type="Rhea" id="RHEA-COMP:11726"/>
        <dbReference type="Rhea" id="RHEA-COMP:11727"/>
        <dbReference type="Rhea" id="RHEA-COMP:11728"/>
        <dbReference type="ChEBI" id="CHEBI:13193"/>
        <dbReference type="ChEBI" id="CHEBI:15378"/>
        <dbReference type="ChEBI" id="CHEBI:17499"/>
        <dbReference type="ChEBI" id="CHEBI:29950"/>
        <dbReference type="ChEBI" id="CHEBI:30616"/>
        <dbReference type="ChEBI" id="CHEBI:33019"/>
        <dbReference type="ChEBI" id="CHEBI:61963"/>
        <dbReference type="ChEBI" id="CHEBI:65315"/>
        <dbReference type="ChEBI" id="CHEBI:87170"/>
        <dbReference type="ChEBI" id="CHEBI:456215"/>
        <dbReference type="EC" id="2.8.1.13"/>
    </reaction>
</comment>
<dbReference type="HAMAP" id="MF_00144">
    <property type="entry name" value="tRNA_thiouridyl_MnmA"/>
    <property type="match status" value="1"/>
</dbReference>
<keyword evidence="3 10" id="KW-0819">tRNA processing</keyword>
<dbReference type="GO" id="GO:0005737">
    <property type="term" value="C:cytoplasm"/>
    <property type="evidence" value="ECO:0007669"/>
    <property type="project" value="UniProtKB-SubCell"/>
</dbReference>
<feature type="region of interest" description="Interaction with target base in tRNA" evidence="10">
    <location>
        <begin position="104"/>
        <end position="106"/>
    </location>
</feature>
<evidence type="ECO:0000256" key="5">
    <source>
        <dbReference type="ARBA" id="ARBA00022840"/>
    </source>
</evidence>
<feature type="site" description="Interaction with tRNA" evidence="10">
    <location>
        <position position="353"/>
    </location>
</feature>
<dbReference type="EC" id="2.8.1.13" evidence="10"/>
<feature type="active site" description="Nucleophile" evidence="10">
    <location>
        <position position="109"/>
    </location>
</feature>
<feature type="site" description="Interaction with tRNA" evidence="10">
    <location>
        <position position="134"/>
    </location>
</feature>
<keyword evidence="10" id="KW-0963">Cytoplasm</keyword>
<evidence type="ECO:0000256" key="3">
    <source>
        <dbReference type="ARBA" id="ARBA00022694"/>
    </source>
</evidence>
<comment type="caution">
    <text evidence="10">Lacks conserved residue(s) required for the propagation of feature annotation.</text>
</comment>
<keyword evidence="2 10" id="KW-0808">Transferase</keyword>
<keyword evidence="14" id="KW-1185">Reference proteome</keyword>
<dbReference type="Pfam" id="PF03054">
    <property type="entry name" value="tRNA_Me_trans"/>
    <property type="match status" value="1"/>
</dbReference>
<evidence type="ECO:0000256" key="8">
    <source>
        <dbReference type="ARBA" id="ARBA00051542"/>
    </source>
</evidence>
<evidence type="ECO:0000256" key="10">
    <source>
        <dbReference type="HAMAP-Rule" id="MF_00144"/>
    </source>
</evidence>
<keyword evidence="6 10" id="KW-0694">RNA-binding</keyword>
<proteinExistence type="inferred from homology"/>
<reference evidence="13 14" key="1">
    <citation type="journal article" date="2018" name="BMC Genomics">
        <title>Comparative genome analysis of jujube witches'-broom Phytoplasma, an obligate pathogen that causes jujube witches'-broom disease.</title>
        <authorList>
            <person name="Wang J."/>
            <person name="Song L."/>
            <person name="Jiao Q."/>
            <person name="Yang S."/>
            <person name="Gao R."/>
            <person name="Lu X."/>
            <person name="Zhou G."/>
        </authorList>
    </citation>
    <scope>NUCLEOTIDE SEQUENCE [LARGE SCALE GENOMIC DNA]</scope>
    <source>
        <strain evidence="13">Jwb-nky</strain>
    </source>
</reference>
<dbReference type="OrthoDB" id="9800696at2"/>
<keyword evidence="1 10" id="KW-0820">tRNA-binding</keyword>
<evidence type="ECO:0000256" key="7">
    <source>
        <dbReference type="ARBA" id="ARBA00023157"/>
    </source>
</evidence>
<feature type="region of interest" description="Interaction with tRNA" evidence="10">
    <location>
        <begin position="155"/>
        <end position="157"/>
    </location>
</feature>
<evidence type="ECO:0000256" key="2">
    <source>
        <dbReference type="ARBA" id="ARBA00022679"/>
    </source>
</evidence>
<dbReference type="NCBIfam" id="NF001138">
    <property type="entry name" value="PRK00143.1"/>
    <property type="match status" value="1"/>
</dbReference>
<dbReference type="Gene3D" id="2.40.30.10">
    <property type="entry name" value="Translation factors"/>
    <property type="match status" value="1"/>
</dbReference>
<dbReference type="GO" id="GO:0002143">
    <property type="term" value="P:tRNA wobble position uridine thiolation"/>
    <property type="evidence" value="ECO:0007669"/>
    <property type="project" value="TreeGrafter"/>
</dbReference>
<keyword evidence="5 10" id="KW-0067">ATP-binding</keyword>
<feature type="binding site" evidence="10">
    <location>
        <position position="34"/>
    </location>
    <ligand>
        <name>ATP</name>
        <dbReference type="ChEBI" id="CHEBI:30616"/>
    </ligand>
</feature>
<evidence type="ECO:0000256" key="1">
    <source>
        <dbReference type="ARBA" id="ARBA00022555"/>
    </source>
</evidence>
<feature type="domain" description="tRNA-specific 2-thiouridylase MnmA-like C-terminal" evidence="11">
    <location>
        <begin position="310"/>
        <end position="369"/>
    </location>
</feature>
<comment type="similarity">
    <text evidence="10">Belongs to the MnmA/TRMU family.</text>
</comment>
<dbReference type="PANTHER" id="PTHR11933:SF5">
    <property type="entry name" value="MITOCHONDRIAL TRNA-SPECIFIC 2-THIOURIDYLASE 1"/>
    <property type="match status" value="1"/>
</dbReference>
<feature type="binding site" evidence="10">
    <location>
        <position position="133"/>
    </location>
    <ligand>
        <name>ATP</name>
        <dbReference type="ChEBI" id="CHEBI:30616"/>
    </ligand>
</feature>
<dbReference type="FunFam" id="3.40.50.620:FF:000115">
    <property type="entry name" value="tRNA-specific 2-thiouridylase MnmA"/>
    <property type="match status" value="1"/>
</dbReference>
<dbReference type="SUPFAM" id="SSF52402">
    <property type="entry name" value="Adenine nucleotide alpha hydrolases-like"/>
    <property type="match status" value="1"/>
</dbReference>
<dbReference type="AlphaFoldDB" id="A0A660HMQ8"/>
<feature type="binding site" evidence="10">
    <location>
        <begin position="8"/>
        <end position="15"/>
    </location>
    <ligand>
        <name>ATP</name>
        <dbReference type="ChEBI" id="CHEBI:30616"/>
    </ligand>
</feature>
<sequence>MKKKVIIGLSGGVDSSVAAFLLKKAGYEVEGVFMRNWDSSLNYDIEGNPFVNNNICPQEQDFSDALKVAEQLDIKCHKVDFSEDYWNQVFTSFLNSLKANLTPNPDVLCNNKIKFDTFVKYVEQFNPDYIAMGHYARIIYKNKEIILAKAFDRDKDQTYFLSQLKTEQLKKVLFPLGELTKKQVREIAVKENLITAKKKDSTGICFIGERNFFVFLNNYLNTNKGPIKDMNGVFLKEHEGVIKYTIGQRKRLNLKVTKENQSPWFVVGKDLKNNILYVDQNAESPYLYSDSALIIDVVWRNCEGYIYKKNARMEIEAKFRYRQPNQEVEIIFLNENTIKIYYPQKIKLVTPGQVCSFYKGDFCLGAGIIKTVYSQNKKMLYV</sequence>
<dbReference type="InterPro" id="IPR014729">
    <property type="entry name" value="Rossmann-like_a/b/a_fold"/>
</dbReference>
<evidence type="ECO:0000256" key="4">
    <source>
        <dbReference type="ARBA" id="ARBA00022741"/>
    </source>
</evidence>
<feature type="domain" description="tRNA-specific 2-thiouridylase MnmA-like central" evidence="12">
    <location>
        <begin position="215"/>
        <end position="278"/>
    </location>
</feature>
<dbReference type="GO" id="GO:0103016">
    <property type="term" value="F:tRNA-uridine 2-sulfurtransferase activity"/>
    <property type="evidence" value="ECO:0007669"/>
    <property type="project" value="UniProtKB-EC"/>
</dbReference>
<dbReference type="Proteomes" id="UP000272462">
    <property type="component" value="Chromosome"/>
</dbReference>
<dbReference type="Pfam" id="PF20259">
    <property type="entry name" value="tRNA_Me_trans_M"/>
    <property type="match status" value="1"/>
</dbReference>
<dbReference type="InterPro" id="IPR004506">
    <property type="entry name" value="MnmA-like"/>
</dbReference>
<keyword evidence="7" id="KW-1015">Disulfide bond</keyword>
<feature type="active site" description="Cysteine persulfide intermediate" evidence="10">
    <location>
        <position position="205"/>
    </location>
</feature>
<comment type="subcellular location">
    <subcellularLocation>
        <location evidence="10">Cytoplasm</location>
    </subcellularLocation>
</comment>
<gene>
    <name evidence="10" type="primary">mnmA</name>
    <name evidence="13" type="ORF">CWO85_01885</name>
</gene>
<dbReference type="InterPro" id="IPR046884">
    <property type="entry name" value="MnmA-like_central"/>
</dbReference>
<dbReference type="Gene3D" id="3.40.50.620">
    <property type="entry name" value="HUPs"/>
    <property type="match status" value="1"/>
</dbReference>
<dbReference type="Pfam" id="PF20258">
    <property type="entry name" value="tRNA_Me_trans_C"/>
    <property type="match status" value="1"/>
</dbReference>